<feature type="non-terminal residue" evidence="1">
    <location>
        <position position="116"/>
    </location>
</feature>
<reference evidence="1" key="1">
    <citation type="submission" date="2023-03" db="EMBL/GenBank/DDBJ databases">
        <title>Massive genome expansion in bonnet fungi (Mycena s.s.) driven by repeated elements and novel gene families across ecological guilds.</title>
        <authorList>
            <consortium name="Lawrence Berkeley National Laboratory"/>
            <person name="Harder C.B."/>
            <person name="Miyauchi S."/>
            <person name="Viragh M."/>
            <person name="Kuo A."/>
            <person name="Thoen E."/>
            <person name="Andreopoulos B."/>
            <person name="Lu D."/>
            <person name="Skrede I."/>
            <person name="Drula E."/>
            <person name="Henrissat B."/>
            <person name="Morin E."/>
            <person name="Kohler A."/>
            <person name="Barry K."/>
            <person name="LaButti K."/>
            <person name="Morin E."/>
            <person name="Salamov A."/>
            <person name="Lipzen A."/>
            <person name="Mereny Z."/>
            <person name="Hegedus B."/>
            <person name="Baldrian P."/>
            <person name="Stursova M."/>
            <person name="Weitz H."/>
            <person name="Taylor A."/>
            <person name="Grigoriev I.V."/>
            <person name="Nagy L.G."/>
            <person name="Martin F."/>
            <person name="Kauserud H."/>
        </authorList>
    </citation>
    <scope>NUCLEOTIDE SEQUENCE</scope>
    <source>
        <strain evidence="1">CBHHK002</strain>
    </source>
</reference>
<evidence type="ECO:0000313" key="2">
    <source>
        <dbReference type="Proteomes" id="UP001218218"/>
    </source>
</evidence>
<dbReference type="AlphaFoldDB" id="A0AAD7AM20"/>
<organism evidence="1 2">
    <name type="scientific">Mycena albidolilacea</name>
    <dbReference type="NCBI Taxonomy" id="1033008"/>
    <lineage>
        <taxon>Eukaryota</taxon>
        <taxon>Fungi</taxon>
        <taxon>Dikarya</taxon>
        <taxon>Basidiomycota</taxon>
        <taxon>Agaricomycotina</taxon>
        <taxon>Agaricomycetes</taxon>
        <taxon>Agaricomycetidae</taxon>
        <taxon>Agaricales</taxon>
        <taxon>Marasmiineae</taxon>
        <taxon>Mycenaceae</taxon>
        <taxon>Mycena</taxon>
    </lineage>
</organism>
<dbReference type="InterPro" id="IPR009057">
    <property type="entry name" value="Homeodomain-like_sf"/>
</dbReference>
<sequence length="116" mass="13205">SMGNCKISTNLKDAALRLWELGWEEKDIMQGLVVSRASLYRWKRLFEETGSTAKLPSPLRGRPRIITHAVLSACLDIYQKEPDVYLDELRWHLAINHDICISISALQKNLVDVGLT</sequence>
<dbReference type="EMBL" id="JARIHO010000004">
    <property type="protein sequence ID" value="KAJ7362615.1"/>
    <property type="molecule type" value="Genomic_DNA"/>
</dbReference>
<gene>
    <name evidence="1" type="ORF">DFH08DRAFT_648917</name>
</gene>
<name>A0AAD7AM20_9AGAR</name>
<keyword evidence="2" id="KW-1185">Reference proteome</keyword>
<feature type="non-terminal residue" evidence="1">
    <location>
        <position position="1"/>
    </location>
</feature>
<protein>
    <submittedName>
        <fullName evidence="1">Uncharacterized protein</fullName>
    </submittedName>
</protein>
<proteinExistence type="predicted"/>
<accession>A0AAD7AM20</accession>
<comment type="caution">
    <text evidence="1">The sequence shown here is derived from an EMBL/GenBank/DDBJ whole genome shotgun (WGS) entry which is preliminary data.</text>
</comment>
<dbReference type="Proteomes" id="UP001218218">
    <property type="component" value="Unassembled WGS sequence"/>
</dbReference>
<evidence type="ECO:0000313" key="1">
    <source>
        <dbReference type="EMBL" id="KAJ7362615.1"/>
    </source>
</evidence>
<dbReference type="SUPFAM" id="SSF46689">
    <property type="entry name" value="Homeodomain-like"/>
    <property type="match status" value="1"/>
</dbReference>